<feature type="region of interest" description="Disordered" evidence="1">
    <location>
        <begin position="1"/>
        <end position="29"/>
    </location>
</feature>
<gene>
    <name evidence="2" type="ORF">GOP47_0023956</name>
</gene>
<protein>
    <submittedName>
        <fullName evidence="2">Uncharacterized protein</fullName>
    </submittedName>
</protein>
<reference evidence="2" key="1">
    <citation type="submission" date="2021-01" db="EMBL/GenBank/DDBJ databases">
        <title>Adiantum capillus-veneris genome.</title>
        <authorList>
            <person name="Fang Y."/>
            <person name="Liao Q."/>
        </authorList>
    </citation>
    <scope>NUCLEOTIDE SEQUENCE</scope>
    <source>
        <strain evidence="2">H3</strain>
        <tissue evidence="2">Leaf</tissue>
    </source>
</reference>
<dbReference type="Proteomes" id="UP000886520">
    <property type="component" value="Chromosome 23"/>
</dbReference>
<dbReference type="PANTHER" id="PTHR37229:SF2">
    <property type="entry name" value="6,7-DIMETHYL-8-RIBITYLLUMAZINE SYNTHASE"/>
    <property type="match status" value="1"/>
</dbReference>
<proteinExistence type="predicted"/>
<organism evidence="2 3">
    <name type="scientific">Adiantum capillus-veneris</name>
    <name type="common">Maidenhair fern</name>
    <dbReference type="NCBI Taxonomy" id="13818"/>
    <lineage>
        <taxon>Eukaryota</taxon>
        <taxon>Viridiplantae</taxon>
        <taxon>Streptophyta</taxon>
        <taxon>Embryophyta</taxon>
        <taxon>Tracheophyta</taxon>
        <taxon>Polypodiopsida</taxon>
        <taxon>Polypodiidae</taxon>
        <taxon>Polypodiales</taxon>
        <taxon>Pteridineae</taxon>
        <taxon>Pteridaceae</taxon>
        <taxon>Vittarioideae</taxon>
        <taxon>Adiantum</taxon>
    </lineage>
</organism>
<evidence type="ECO:0000313" key="2">
    <source>
        <dbReference type="EMBL" id="KAI5061451.1"/>
    </source>
</evidence>
<evidence type="ECO:0000313" key="3">
    <source>
        <dbReference type="Proteomes" id="UP000886520"/>
    </source>
</evidence>
<dbReference type="PANTHER" id="PTHR37229">
    <property type="entry name" value="6,7-DIMETHYL-8-RIBITYLLUMAZINE SYNTHASE"/>
    <property type="match status" value="1"/>
</dbReference>
<evidence type="ECO:0000256" key="1">
    <source>
        <dbReference type="SAM" id="MobiDB-lite"/>
    </source>
</evidence>
<dbReference type="AlphaFoldDB" id="A0A9D4Z6F4"/>
<accession>A0A9D4Z6F4</accession>
<sequence>MFRTLQQQAPAWSPSSPLFLPSSSSSGNGKKNSSGIYRFLLRPSFFTSSHEAMEALTRASLPSPSVKSFGKPITVRASLTEFPVLWVVRTCVFYALLQVGIAGPPPSSSLQGLSDRDELQALNWLKNIFGGNEEAQRAKELKKGRTKWQTTTKGTLKRRYRVPSKSEGRRLLNQISSLLSDDDTFRDATSHKGCQIRRENAHAETVCCHNVRAMFDELPTPHLVIEITAFPSGPITAADYHRADKIEKLLRAGNSI</sequence>
<name>A0A9D4Z6F4_ADICA</name>
<comment type="caution">
    <text evidence="2">The sequence shown here is derived from an EMBL/GenBank/DDBJ whole genome shotgun (WGS) entry which is preliminary data.</text>
</comment>
<dbReference type="EMBL" id="JABFUD020000023">
    <property type="protein sequence ID" value="KAI5061451.1"/>
    <property type="molecule type" value="Genomic_DNA"/>
</dbReference>
<feature type="compositionally biased region" description="Polar residues" evidence="1">
    <location>
        <begin position="1"/>
        <end position="10"/>
    </location>
</feature>
<dbReference type="OrthoDB" id="2020370at2759"/>
<feature type="compositionally biased region" description="Low complexity" evidence="1">
    <location>
        <begin position="13"/>
        <end position="29"/>
    </location>
</feature>
<keyword evidence="3" id="KW-1185">Reference proteome</keyword>